<organism evidence="1 2">
    <name type="scientific">Colletotrichum phormii</name>
    <dbReference type="NCBI Taxonomy" id="359342"/>
    <lineage>
        <taxon>Eukaryota</taxon>
        <taxon>Fungi</taxon>
        <taxon>Dikarya</taxon>
        <taxon>Ascomycota</taxon>
        <taxon>Pezizomycotina</taxon>
        <taxon>Sordariomycetes</taxon>
        <taxon>Hypocreomycetidae</taxon>
        <taxon>Glomerellales</taxon>
        <taxon>Glomerellaceae</taxon>
        <taxon>Colletotrichum</taxon>
        <taxon>Colletotrichum acutatum species complex</taxon>
    </lineage>
</organism>
<name>A0AAI9ZUS9_9PEZI</name>
<protein>
    <submittedName>
        <fullName evidence="1">Uncharacterized protein</fullName>
    </submittedName>
</protein>
<dbReference type="RefSeq" id="XP_060445629.1">
    <property type="nucleotide sequence ID" value="XM_060582738.1"/>
</dbReference>
<keyword evidence="2" id="KW-1185">Reference proteome</keyword>
<dbReference type="Proteomes" id="UP001243989">
    <property type="component" value="Unassembled WGS sequence"/>
</dbReference>
<accession>A0AAI9ZUS9</accession>
<sequence>MCVWLLDLVGRNCTLYTHTRTHTLFLSFSLSLFLFLRSHSDRYLGISSKGRFGVVQVGFYLSVPDWHIVFRFSSHSLPFCSPLEIDALAQFTYLT</sequence>
<evidence type="ECO:0000313" key="1">
    <source>
        <dbReference type="EMBL" id="KAK1637022.1"/>
    </source>
</evidence>
<dbReference type="EMBL" id="JAHMHQ010000009">
    <property type="protein sequence ID" value="KAK1637022.1"/>
    <property type="molecule type" value="Genomic_DNA"/>
</dbReference>
<evidence type="ECO:0000313" key="2">
    <source>
        <dbReference type="Proteomes" id="UP001243989"/>
    </source>
</evidence>
<dbReference type="AlphaFoldDB" id="A0AAI9ZUS9"/>
<reference evidence="1" key="1">
    <citation type="submission" date="2021-06" db="EMBL/GenBank/DDBJ databases">
        <title>Comparative genomics, transcriptomics and evolutionary studies reveal genomic signatures of adaptation to plant cell wall in hemibiotrophic fungi.</title>
        <authorList>
            <consortium name="DOE Joint Genome Institute"/>
            <person name="Baroncelli R."/>
            <person name="Diaz J.F."/>
            <person name="Benocci T."/>
            <person name="Peng M."/>
            <person name="Battaglia E."/>
            <person name="Haridas S."/>
            <person name="Andreopoulos W."/>
            <person name="Labutti K."/>
            <person name="Pangilinan J."/>
            <person name="Floch G.L."/>
            <person name="Makela M.R."/>
            <person name="Henrissat B."/>
            <person name="Grigoriev I.V."/>
            <person name="Crouch J.A."/>
            <person name="De Vries R.P."/>
            <person name="Sukno S.A."/>
            <person name="Thon M.R."/>
        </authorList>
    </citation>
    <scope>NUCLEOTIDE SEQUENCE</scope>
    <source>
        <strain evidence="1">CBS 102054</strain>
    </source>
</reference>
<gene>
    <name evidence="1" type="ORF">BDP81DRAFT_217532</name>
</gene>
<proteinExistence type="predicted"/>
<comment type="caution">
    <text evidence="1">The sequence shown here is derived from an EMBL/GenBank/DDBJ whole genome shotgun (WGS) entry which is preliminary data.</text>
</comment>
<dbReference type="GeneID" id="85467600"/>